<evidence type="ECO:0000256" key="1">
    <source>
        <dbReference type="SAM" id="Phobius"/>
    </source>
</evidence>
<reference evidence="2" key="1">
    <citation type="journal article" date="2014" name="Front. Microbiol.">
        <title>High frequency of phylogenetically diverse reductive dehalogenase-homologous genes in deep subseafloor sedimentary metagenomes.</title>
        <authorList>
            <person name="Kawai M."/>
            <person name="Futagami T."/>
            <person name="Toyoda A."/>
            <person name="Takaki Y."/>
            <person name="Nishi S."/>
            <person name="Hori S."/>
            <person name="Arai W."/>
            <person name="Tsubouchi T."/>
            <person name="Morono Y."/>
            <person name="Uchiyama I."/>
            <person name="Ito T."/>
            <person name="Fujiyama A."/>
            <person name="Inagaki F."/>
            <person name="Takami H."/>
        </authorList>
    </citation>
    <scope>NUCLEOTIDE SEQUENCE</scope>
    <source>
        <strain evidence="2">Expedition CK06-06</strain>
    </source>
</reference>
<accession>X1SEB8</accession>
<evidence type="ECO:0000313" key="2">
    <source>
        <dbReference type="EMBL" id="GAI77456.1"/>
    </source>
</evidence>
<proteinExistence type="predicted"/>
<protein>
    <submittedName>
        <fullName evidence="2">Uncharacterized protein</fullName>
    </submittedName>
</protein>
<name>X1SEB8_9ZZZZ</name>
<feature type="transmembrane region" description="Helical" evidence="1">
    <location>
        <begin position="20"/>
        <end position="41"/>
    </location>
</feature>
<keyword evidence="1" id="KW-0812">Transmembrane</keyword>
<dbReference type="EMBL" id="BARW01009200">
    <property type="protein sequence ID" value="GAI77456.1"/>
    <property type="molecule type" value="Genomic_DNA"/>
</dbReference>
<keyword evidence="1" id="KW-1133">Transmembrane helix</keyword>
<gene>
    <name evidence="2" type="ORF">S12H4_18591</name>
</gene>
<organism evidence="2">
    <name type="scientific">marine sediment metagenome</name>
    <dbReference type="NCBI Taxonomy" id="412755"/>
    <lineage>
        <taxon>unclassified sequences</taxon>
        <taxon>metagenomes</taxon>
        <taxon>ecological metagenomes</taxon>
    </lineage>
</organism>
<comment type="caution">
    <text evidence="2">The sequence shown here is derived from an EMBL/GenBank/DDBJ whole genome shotgun (WGS) entry which is preliminary data.</text>
</comment>
<dbReference type="AlphaFoldDB" id="X1SEB8"/>
<keyword evidence="1" id="KW-0472">Membrane</keyword>
<sequence length="62" mass="7006">MNQQIQLQPQVAPATVQAMWVQYITPIIVGLIFVVFLAGMIRDLFKGEEVKLPPEELALIKK</sequence>